<keyword evidence="13" id="KW-1185">Reference proteome</keyword>
<dbReference type="GO" id="GO:0005886">
    <property type="term" value="C:plasma membrane"/>
    <property type="evidence" value="ECO:0007669"/>
    <property type="project" value="UniProtKB-SubCell"/>
</dbReference>
<feature type="domain" description="UDENN" evidence="11">
    <location>
        <begin position="15"/>
        <end position="538"/>
    </location>
</feature>
<feature type="compositionally biased region" description="Polar residues" evidence="10">
    <location>
        <begin position="672"/>
        <end position="683"/>
    </location>
</feature>
<dbReference type="Proteomes" id="UP000271974">
    <property type="component" value="Unassembled WGS sequence"/>
</dbReference>
<dbReference type="GO" id="GO:0042981">
    <property type="term" value="P:regulation of apoptotic process"/>
    <property type="evidence" value="ECO:0007669"/>
    <property type="project" value="TreeGrafter"/>
</dbReference>
<dbReference type="AlphaFoldDB" id="A0A433TIA0"/>
<dbReference type="Gene3D" id="3.40.50.11500">
    <property type="match status" value="1"/>
</dbReference>
<evidence type="ECO:0000256" key="8">
    <source>
        <dbReference type="ARBA" id="ARBA00022703"/>
    </source>
</evidence>
<dbReference type="InterPro" id="IPR043153">
    <property type="entry name" value="DENN_C"/>
</dbReference>
<dbReference type="STRING" id="188477.A0A433TIA0"/>
<dbReference type="Pfam" id="PF03456">
    <property type="entry name" value="uDENN"/>
    <property type="match status" value="1"/>
</dbReference>
<feature type="region of interest" description="Disordered" evidence="10">
    <location>
        <begin position="875"/>
        <end position="905"/>
    </location>
</feature>
<dbReference type="GO" id="GO:0032483">
    <property type="term" value="P:regulation of Rab protein signal transduction"/>
    <property type="evidence" value="ECO:0007669"/>
    <property type="project" value="TreeGrafter"/>
</dbReference>
<keyword evidence="8" id="KW-0053">Apoptosis</keyword>
<name>A0A433TIA0_ELYCH</name>
<feature type="compositionally biased region" description="Low complexity" evidence="10">
    <location>
        <begin position="1065"/>
        <end position="1076"/>
    </location>
</feature>
<comment type="subcellular location">
    <subcellularLocation>
        <location evidence="1">Cell membrane</location>
    </subcellularLocation>
    <subcellularLocation>
        <location evidence="2">Cytoplasm</location>
    </subcellularLocation>
</comment>
<dbReference type="GO" id="GO:0006915">
    <property type="term" value="P:apoptotic process"/>
    <property type="evidence" value="ECO:0007669"/>
    <property type="project" value="UniProtKB-KW"/>
</dbReference>
<feature type="region of interest" description="Disordered" evidence="10">
    <location>
        <begin position="590"/>
        <end position="624"/>
    </location>
</feature>
<evidence type="ECO:0000256" key="1">
    <source>
        <dbReference type="ARBA" id="ARBA00004236"/>
    </source>
</evidence>
<evidence type="ECO:0000256" key="6">
    <source>
        <dbReference type="ARBA" id="ARBA00022490"/>
    </source>
</evidence>
<feature type="region of interest" description="Disordered" evidence="10">
    <location>
        <begin position="829"/>
        <end position="859"/>
    </location>
</feature>
<keyword evidence="9" id="KW-0472">Membrane</keyword>
<keyword evidence="7" id="KW-0344">Guanine-nucleotide releasing factor</keyword>
<evidence type="ECO:0000256" key="2">
    <source>
        <dbReference type="ARBA" id="ARBA00004496"/>
    </source>
</evidence>
<feature type="compositionally biased region" description="Polar residues" evidence="10">
    <location>
        <begin position="720"/>
        <end position="744"/>
    </location>
</feature>
<feature type="compositionally biased region" description="Basic residues" evidence="10">
    <location>
        <begin position="143"/>
        <end position="152"/>
    </location>
</feature>
<dbReference type="InterPro" id="IPR005112">
    <property type="entry name" value="dDENN_dom"/>
</dbReference>
<dbReference type="InterPro" id="IPR001194">
    <property type="entry name" value="cDENN_dom"/>
</dbReference>
<accession>A0A433TIA0</accession>
<evidence type="ECO:0000256" key="4">
    <source>
        <dbReference type="ARBA" id="ARBA00017868"/>
    </source>
</evidence>
<dbReference type="GO" id="GO:0005829">
    <property type="term" value="C:cytosol"/>
    <property type="evidence" value="ECO:0007669"/>
    <property type="project" value="TreeGrafter"/>
</dbReference>
<gene>
    <name evidence="12" type="ORF">EGW08_010917</name>
</gene>
<dbReference type="GO" id="GO:0005085">
    <property type="term" value="F:guanyl-nucleotide exchange factor activity"/>
    <property type="evidence" value="ECO:0007669"/>
    <property type="project" value="UniProtKB-KW"/>
</dbReference>
<evidence type="ECO:0000313" key="13">
    <source>
        <dbReference type="Proteomes" id="UP000271974"/>
    </source>
</evidence>
<feature type="region of interest" description="Disordered" evidence="10">
    <location>
        <begin position="1019"/>
        <end position="1117"/>
    </location>
</feature>
<feature type="region of interest" description="Disordered" evidence="10">
    <location>
        <begin position="126"/>
        <end position="152"/>
    </location>
</feature>
<feature type="compositionally biased region" description="Acidic residues" evidence="10">
    <location>
        <begin position="604"/>
        <end position="615"/>
    </location>
</feature>
<evidence type="ECO:0000256" key="5">
    <source>
        <dbReference type="ARBA" id="ARBA00022475"/>
    </source>
</evidence>
<dbReference type="EMBL" id="RQTK01000344">
    <property type="protein sequence ID" value="RUS81310.1"/>
    <property type="molecule type" value="Genomic_DNA"/>
</dbReference>
<dbReference type="InterPro" id="IPR039980">
    <property type="entry name" value="MADD"/>
</dbReference>
<dbReference type="SMART" id="SM00800">
    <property type="entry name" value="uDENN"/>
    <property type="match status" value="1"/>
</dbReference>
<dbReference type="SMART" id="SM00799">
    <property type="entry name" value="DENN"/>
    <property type="match status" value="1"/>
</dbReference>
<proteinExistence type="inferred from homology"/>
<feature type="compositionally biased region" description="Low complexity" evidence="10">
    <location>
        <begin position="1087"/>
        <end position="1117"/>
    </location>
</feature>
<reference evidence="12 13" key="1">
    <citation type="submission" date="2019-01" db="EMBL/GenBank/DDBJ databases">
        <title>A draft genome assembly of the solar-powered sea slug Elysia chlorotica.</title>
        <authorList>
            <person name="Cai H."/>
            <person name="Li Q."/>
            <person name="Fang X."/>
            <person name="Li J."/>
            <person name="Curtis N.E."/>
            <person name="Altenburger A."/>
            <person name="Shibata T."/>
            <person name="Feng M."/>
            <person name="Maeda T."/>
            <person name="Schwartz J.A."/>
            <person name="Shigenobu S."/>
            <person name="Lundholm N."/>
            <person name="Nishiyama T."/>
            <person name="Yang H."/>
            <person name="Hasebe M."/>
            <person name="Li S."/>
            <person name="Pierce S.K."/>
            <person name="Wang J."/>
        </authorList>
    </citation>
    <scope>NUCLEOTIDE SEQUENCE [LARGE SCALE GENOMIC DNA]</scope>
    <source>
        <strain evidence="12">EC2010</strain>
        <tissue evidence="12">Whole organism of an adult</tissue>
    </source>
</reference>
<feature type="compositionally biased region" description="Low complexity" evidence="10">
    <location>
        <begin position="688"/>
        <end position="701"/>
    </location>
</feature>
<evidence type="ECO:0000256" key="9">
    <source>
        <dbReference type="ARBA" id="ARBA00023136"/>
    </source>
</evidence>
<feature type="compositionally biased region" description="Polar residues" evidence="10">
    <location>
        <begin position="881"/>
        <end position="890"/>
    </location>
</feature>
<dbReference type="FunFam" id="3.40.50.11500:FF:000002">
    <property type="entry name" value="MAP kinase-activating death domain protein-like Protein"/>
    <property type="match status" value="1"/>
</dbReference>
<feature type="non-terminal residue" evidence="12">
    <location>
        <position position="1117"/>
    </location>
</feature>
<feature type="compositionally biased region" description="Low complexity" evidence="10">
    <location>
        <begin position="126"/>
        <end position="136"/>
    </location>
</feature>
<comment type="similarity">
    <text evidence="3">Belongs to the MADD family.</text>
</comment>
<protein>
    <recommendedName>
        <fullName evidence="4">MAP kinase-activating death domain protein</fullName>
    </recommendedName>
</protein>
<dbReference type="PROSITE" id="PS50211">
    <property type="entry name" value="DENN"/>
    <property type="match status" value="1"/>
</dbReference>
<dbReference type="PANTHER" id="PTHR13008">
    <property type="entry name" value="MAP-KINASE ACTIVATING DEATH DOMAIN PROTEIN MADD /DENN/AEX-3 C.ELEGANS"/>
    <property type="match status" value="1"/>
</dbReference>
<dbReference type="OrthoDB" id="6282239at2759"/>
<dbReference type="InterPro" id="IPR005113">
    <property type="entry name" value="uDENN_dom"/>
</dbReference>
<feature type="region of interest" description="Disordered" evidence="10">
    <location>
        <begin position="662"/>
        <end position="817"/>
    </location>
</feature>
<evidence type="ECO:0000259" key="11">
    <source>
        <dbReference type="PROSITE" id="PS50211"/>
    </source>
</evidence>
<dbReference type="Gene3D" id="3.30.450.200">
    <property type="match status" value="1"/>
</dbReference>
<sequence>MNSESNRYFCPRLLDYLVIAGCRFPNGNNQMSQTPELLRRYPLEDHKDFPLPNDVIFFCQPEGCISVGPRRMSLRETTSFVFTLTEKDSGLVRYGICINFYRPFEKRAHIPSAEAWQKVDKSATGSSHSVETLSSSECDRPRSPSRTRKKSRVRNNTLTSLCIVSHHPFFSTFRECLFILRRLIEACHDRSCVRRVGGSKATVRDTVWGVLTGQTSDNISSLVMHEVKEIETWILRLLSAPVPVPGKTRVEVHVLPKELQAPLMFALPDNTRFSLVDFPLHLPLELLGVDTCLRALTAIMLEHKVILQSRDYNALSMSVMAFVSMLYPLEYMFPVIPLLPTCMASAEQLLLAPTPYLIGVPASFFGYKKGFPLPDDIWVVDLDANKILPPKGAEPLPPLPEPEGTDLKTHLKQALASMSMTPQPIKNLDALAQNPDLWQRRDSLTMTQRNPLIYGNDVDSVDVATRVAMVKFLNSPNTLGNFTEHTRTLRLYPRPVVAFQLYSFLKSRAERTAFTAKLARTQAVEFLSEWSLCPTNLVYQRVQTNVYDPSLIGDKPKWYAQQLQLVDFHAYDRDSSLGAAVASVVSAAQERAAGGQGGHTSDDGPTDESGSDSDGAESTSSSYSSLSDFVSDLYNSDIRGETPSFQREMQILAVDEAAVYSPPSQLHLPGDRSTNSDSALSLQEDSDMSSSASSSPSYSQTGGAGAEQGEREETIFRYDSGNTIDTRQISDPSGRTQAAVTPNSPRLGVTPSGSPGPRTPPPRPTAPPHSPSARMTPPSARKPVPGAGQGGLRLPTSGPQRKPMKPGSEGDRSSPSSIISALSNELTDMAHSASSTVSELFGSNKPGPGAPTPLAKPAAQKPFTHLGNRKALVERSGLVRHSSTAKTPQQKEPVKVSESRTNANSENQQFLKEVISSVLEGKGMSWMKEGRVNKLMEDENYRNFVVSRLNRNMDEKVPEDAVHVEDVMVSKNVLKGMLKLIKSIIHGLGHTINNHGLGGMASAYMVLEIAHTHYWARDPTSGKSDASLTPDRMSLHGSHESLNSPARKLSDEVSTSKWWSMKRGSSPTSSVSTPLSLHHHHHPIAQPPSASTVSSTALTTSESFMSSPSTESGNPVI</sequence>
<comment type="caution">
    <text evidence="12">The sequence shown here is derived from an EMBL/GenBank/DDBJ whole genome shotgun (WGS) entry which is preliminary data.</text>
</comment>
<keyword evidence="6" id="KW-0963">Cytoplasm</keyword>
<evidence type="ECO:0000256" key="3">
    <source>
        <dbReference type="ARBA" id="ARBA00005978"/>
    </source>
</evidence>
<dbReference type="Pfam" id="PF02141">
    <property type="entry name" value="DENN"/>
    <property type="match status" value="1"/>
</dbReference>
<dbReference type="PANTHER" id="PTHR13008:SF7">
    <property type="entry name" value="MAP KINASE-ACTIVATING DEATH DOMAIN PROTEIN"/>
    <property type="match status" value="1"/>
</dbReference>
<organism evidence="12 13">
    <name type="scientific">Elysia chlorotica</name>
    <name type="common">Eastern emerald elysia</name>
    <name type="synonym">Sea slug</name>
    <dbReference type="NCBI Taxonomy" id="188477"/>
    <lineage>
        <taxon>Eukaryota</taxon>
        <taxon>Metazoa</taxon>
        <taxon>Spiralia</taxon>
        <taxon>Lophotrochozoa</taxon>
        <taxon>Mollusca</taxon>
        <taxon>Gastropoda</taxon>
        <taxon>Heterobranchia</taxon>
        <taxon>Euthyneura</taxon>
        <taxon>Panpulmonata</taxon>
        <taxon>Sacoglossa</taxon>
        <taxon>Placobranchoidea</taxon>
        <taxon>Plakobranchidae</taxon>
        <taxon>Elysia</taxon>
    </lineage>
</organism>
<dbReference type="InterPro" id="IPR037516">
    <property type="entry name" value="Tripartite_DENN"/>
</dbReference>
<evidence type="ECO:0000256" key="10">
    <source>
        <dbReference type="SAM" id="MobiDB-lite"/>
    </source>
</evidence>
<evidence type="ECO:0000256" key="7">
    <source>
        <dbReference type="ARBA" id="ARBA00022658"/>
    </source>
</evidence>
<feature type="compositionally biased region" description="Pro residues" evidence="10">
    <location>
        <begin position="757"/>
        <end position="770"/>
    </location>
</feature>
<evidence type="ECO:0000313" key="12">
    <source>
        <dbReference type="EMBL" id="RUS81310.1"/>
    </source>
</evidence>
<dbReference type="SMART" id="SM00801">
    <property type="entry name" value="dDENN"/>
    <property type="match status" value="1"/>
</dbReference>
<keyword evidence="5" id="KW-1003">Cell membrane</keyword>